<gene>
    <name evidence="1" type="ORF">DHETER_LOCUS1887</name>
</gene>
<evidence type="ECO:0000313" key="2">
    <source>
        <dbReference type="Proteomes" id="UP000789702"/>
    </source>
</evidence>
<evidence type="ECO:0000313" key="1">
    <source>
        <dbReference type="EMBL" id="CAG8475159.1"/>
    </source>
</evidence>
<protein>
    <submittedName>
        <fullName evidence="1">7359_t:CDS:1</fullName>
    </submittedName>
</protein>
<organism evidence="1 2">
    <name type="scientific">Dentiscutata heterogama</name>
    <dbReference type="NCBI Taxonomy" id="1316150"/>
    <lineage>
        <taxon>Eukaryota</taxon>
        <taxon>Fungi</taxon>
        <taxon>Fungi incertae sedis</taxon>
        <taxon>Mucoromycota</taxon>
        <taxon>Glomeromycotina</taxon>
        <taxon>Glomeromycetes</taxon>
        <taxon>Diversisporales</taxon>
        <taxon>Gigasporaceae</taxon>
        <taxon>Dentiscutata</taxon>
    </lineage>
</organism>
<reference evidence="1" key="1">
    <citation type="submission" date="2021-06" db="EMBL/GenBank/DDBJ databases">
        <authorList>
            <person name="Kallberg Y."/>
            <person name="Tangrot J."/>
            <person name="Rosling A."/>
        </authorList>
    </citation>
    <scope>NUCLEOTIDE SEQUENCE</scope>
    <source>
        <strain evidence="1">IL203A</strain>
    </source>
</reference>
<comment type="caution">
    <text evidence="1">The sequence shown here is derived from an EMBL/GenBank/DDBJ whole genome shotgun (WGS) entry which is preliminary data.</text>
</comment>
<name>A0ACA9KI68_9GLOM</name>
<dbReference type="Proteomes" id="UP000789702">
    <property type="component" value="Unassembled WGS sequence"/>
</dbReference>
<dbReference type="EMBL" id="CAJVPU010001232">
    <property type="protein sequence ID" value="CAG8475159.1"/>
    <property type="molecule type" value="Genomic_DNA"/>
</dbReference>
<keyword evidence="2" id="KW-1185">Reference proteome</keyword>
<sequence>KKKTLLGSMVSANDNQEEPDRNNSILIDIISVKPITLSNNYEKSIPIDTKNSAHKKCLIKHDKTNTSTNNEPETSQTGKEKRNTSIYSKKSKTNCKRPKENANQPYGMAISQSSLG</sequence>
<feature type="non-terminal residue" evidence="1">
    <location>
        <position position="1"/>
    </location>
</feature>
<proteinExistence type="predicted"/>
<accession>A0ACA9KI68</accession>